<dbReference type="EMBL" id="LODL01000007">
    <property type="protein sequence ID" value="KXB32079.1"/>
    <property type="molecule type" value="Genomic_DNA"/>
</dbReference>
<dbReference type="NCBIfam" id="TIGR01841">
    <property type="entry name" value="phasin"/>
    <property type="match status" value="1"/>
</dbReference>
<keyword evidence="3" id="KW-1185">Reference proteome</keyword>
<reference evidence="2 3" key="1">
    <citation type="submission" date="2015-12" db="EMBL/GenBank/DDBJ databases">
        <title>Nitrous oxide reduction kinetics distinguish bacteria harboring typical versus atypical NosZ.</title>
        <authorList>
            <person name="Yoon S."/>
            <person name="Nissen S."/>
            <person name="Park D."/>
            <person name="Sanford R.A."/>
            <person name="Loeffler F.E."/>
        </authorList>
    </citation>
    <scope>NUCLEOTIDE SEQUENCE [LARGE SCALE GENOMIC DNA]</scope>
    <source>
        <strain evidence="2 3">ATCC BAA-841</strain>
    </source>
</reference>
<evidence type="ECO:0000313" key="3">
    <source>
        <dbReference type="Proteomes" id="UP000070186"/>
    </source>
</evidence>
<dbReference type="AlphaFoldDB" id="A0A133XMB1"/>
<evidence type="ECO:0000313" key="2">
    <source>
        <dbReference type="EMBL" id="KXB32079.1"/>
    </source>
</evidence>
<sequence length="163" mass="16972">MSTKIHTPSFAGIADSFNVLPGLAQIYLSSSVRLGELTVQAANKTVEDYVSVTNAATHMSDSPGPFACQSVLGQPVFERTLAYFRESCEILTQAQAEAAQLCGQALAMPTDQLSAAQNWGSLMSACAGGMKKLSAITEANVAAATGARDRFVAATGSHQKQAA</sequence>
<gene>
    <name evidence="2" type="ORF">AT959_03185</name>
</gene>
<proteinExistence type="predicted"/>
<accession>A0A133XMB1</accession>
<dbReference type="Pfam" id="PF09361">
    <property type="entry name" value="Phasin_2"/>
    <property type="match status" value="1"/>
</dbReference>
<organism evidence="2 3">
    <name type="scientific">Dechloromonas denitrificans</name>
    <dbReference type="NCBI Taxonomy" id="281362"/>
    <lineage>
        <taxon>Bacteria</taxon>
        <taxon>Pseudomonadati</taxon>
        <taxon>Pseudomonadota</taxon>
        <taxon>Betaproteobacteria</taxon>
        <taxon>Rhodocyclales</taxon>
        <taxon>Azonexaceae</taxon>
        <taxon>Dechloromonas</taxon>
    </lineage>
</organism>
<protein>
    <recommendedName>
        <fullName evidence="1">Phasin domain-containing protein</fullName>
    </recommendedName>
</protein>
<dbReference type="Proteomes" id="UP000070186">
    <property type="component" value="Unassembled WGS sequence"/>
</dbReference>
<evidence type="ECO:0000259" key="1">
    <source>
        <dbReference type="Pfam" id="PF09361"/>
    </source>
</evidence>
<dbReference type="InterPro" id="IPR018968">
    <property type="entry name" value="Phasin"/>
</dbReference>
<dbReference type="RefSeq" id="WP_066880533.1">
    <property type="nucleotide sequence ID" value="NZ_LODL01000007.1"/>
</dbReference>
<comment type="caution">
    <text evidence="2">The sequence shown here is derived from an EMBL/GenBank/DDBJ whole genome shotgun (WGS) entry which is preliminary data.</text>
</comment>
<name>A0A133XMB1_9RHOO</name>
<dbReference type="InterPro" id="IPR010127">
    <property type="entry name" value="Phasin_subfam-1"/>
</dbReference>
<feature type="domain" description="Phasin" evidence="1">
    <location>
        <begin position="19"/>
        <end position="101"/>
    </location>
</feature>